<reference evidence="2" key="1">
    <citation type="submission" date="2016-11" db="UniProtKB">
        <authorList>
            <consortium name="WormBaseParasite"/>
        </authorList>
    </citation>
    <scope>IDENTIFICATION</scope>
</reference>
<keyword evidence="1" id="KW-1185">Reference proteome</keyword>
<dbReference type="WBParaSite" id="L893_g48.t1">
    <property type="protein sequence ID" value="L893_g48.t1"/>
    <property type="gene ID" value="L893_g48"/>
</dbReference>
<sequence>MACMKTCLEKIGLLRFTIVRFTIPIFANRMFGFHERAIEIRLHCPHIWDSEGVSDQKPFEKKKPSLGDFGSVCALADTWSHRLLPLVTAIIVNGEKQSNVSVIGSFFSPGSLLYA</sequence>
<dbReference type="Proteomes" id="UP000095287">
    <property type="component" value="Unplaced"/>
</dbReference>
<protein>
    <submittedName>
        <fullName evidence="2">Uncharacterized protein</fullName>
    </submittedName>
</protein>
<dbReference type="AlphaFoldDB" id="A0A1I8AE48"/>
<name>A0A1I8AE48_9BILA</name>
<accession>A0A1I8AE48</accession>
<evidence type="ECO:0000313" key="1">
    <source>
        <dbReference type="Proteomes" id="UP000095287"/>
    </source>
</evidence>
<evidence type="ECO:0000313" key="2">
    <source>
        <dbReference type="WBParaSite" id="L893_g48.t1"/>
    </source>
</evidence>
<organism evidence="1 2">
    <name type="scientific">Steinernema glaseri</name>
    <dbReference type="NCBI Taxonomy" id="37863"/>
    <lineage>
        <taxon>Eukaryota</taxon>
        <taxon>Metazoa</taxon>
        <taxon>Ecdysozoa</taxon>
        <taxon>Nematoda</taxon>
        <taxon>Chromadorea</taxon>
        <taxon>Rhabditida</taxon>
        <taxon>Tylenchina</taxon>
        <taxon>Panagrolaimomorpha</taxon>
        <taxon>Strongyloidoidea</taxon>
        <taxon>Steinernematidae</taxon>
        <taxon>Steinernema</taxon>
    </lineage>
</organism>
<proteinExistence type="predicted"/>